<gene>
    <name evidence="2" type="ORF">Lqui_1717</name>
</gene>
<dbReference type="AlphaFoldDB" id="A0A0W0Y087"/>
<protein>
    <submittedName>
        <fullName evidence="2">Zinc-finger domain protein</fullName>
    </submittedName>
</protein>
<keyword evidence="2" id="KW-0479">Metal-binding</keyword>
<dbReference type="Proteomes" id="UP000054618">
    <property type="component" value="Unassembled WGS sequence"/>
</dbReference>
<dbReference type="Gene3D" id="2.60.260.40">
    <property type="entry name" value="q5lls5 like domains"/>
    <property type="match status" value="1"/>
</dbReference>
<evidence type="ECO:0000313" key="3">
    <source>
        <dbReference type="Proteomes" id="UP000054618"/>
    </source>
</evidence>
<comment type="caution">
    <text evidence="2">The sequence shown here is derived from an EMBL/GenBank/DDBJ whole genome shotgun (WGS) entry which is preliminary data.</text>
</comment>
<evidence type="ECO:0000313" key="2">
    <source>
        <dbReference type="EMBL" id="KTD50392.1"/>
    </source>
</evidence>
<keyword evidence="3" id="KW-1185">Reference proteome</keyword>
<sequence length="66" mass="7387">MSDTSNIPASTEKIYIVHPEDLPLSCPTHEMILWNAHPKVYLPIEKTGKEVCPYCGSIFVLQNESA</sequence>
<dbReference type="Pfam" id="PF10276">
    <property type="entry name" value="zf-CHCC"/>
    <property type="match status" value="1"/>
</dbReference>
<dbReference type="PATRIC" id="fig|45073.5.peg.1813"/>
<dbReference type="InterPro" id="IPR019401">
    <property type="entry name" value="Znf_CHCC"/>
</dbReference>
<dbReference type="EMBL" id="LNYS01000008">
    <property type="protein sequence ID" value="KTD50392.1"/>
    <property type="molecule type" value="Genomic_DNA"/>
</dbReference>
<proteinExistence type="predicted"/>
<name>A0A0W0Y087_9GAMM</name>
<keyword evidence="2" id="KW-0862">Zinc</keyword>
<dbReference type="STRING" id="45073.Lqui_1717"/>
<reference evidence="2 3" key="1">
    <citation type="submission" date="2015-11" db="EMBL/GenBank/DDBJ databases">
        <title>Genomic analysis of 38 Legionella species identifies large and diverse effector repertoires.</title>
        <authorList>
            <person name="Burstein D."/>
            <person name="Amaro F."/>
            <person name="Zusman T."/>
            <person name="Lifshitz Z."/>
            <person name="Cohen O."/>
            <person name="Gilbert J.A."/>
            <person name="Pupko T."/>
            <person name="Shuman H.A."/>
            <person name="Segal G."/>
        </authorList>
    </citation>
    <scope>NUCLEOTIDE SEQUENCE [LARGE SCALE GENOMIC DNA]</scope>
    <source>
        <strain evidence="2 3">CDC#1442-AUS-E</strain>
    </source>
</reference>
<accession>A0A0W0Y087</accession>
<dbReference type="GO" id="GO:0008270">
    <property type="term" value="F:zinc ion binding"/>
    <property type="evidence" value="ECO:0007669"/>
    <property type="project" value="UniProtKB-KW"/>
</dbReference>
<dbReference type="RefSeq" id="WP_058507807.1">
    <property type="nucleotide sequence ID" value="NZ_CAAAIK010000001.1"/>
</dbReference>
<organism evidence="2 3">
    <name type="scientific">Legionella quinlivanii</name>
    <dbReference type="NCBI Taxonomy" id="45073"/>
    <lineage>
        <taxon>Bacteria</taxon>
        <taxon>Pseudomonadati</taxon>
        <taxon>Pseudomonadota</taxon>
        <taxon>Gammaproteobacteria</taxon>
        <taxon>Legionellales</taxon>
        <taxon>Legionellaceae</taxon>
        <taxon>Legionella</taxon>
    </lineage>
</organism>
<keyword evidence="2" id="KW-0863">Zinc-finger</keyword>
<evidence type="ECO:0000259" key="1">
    <source>
        <dbReference type="Pfam" id="PF10276"/>
    </source>
</evidence>
<feature type="domain" description="Zinc finger CHCC-type" evidence="1">
    <location>
        <begin position="25"/>
        <end position="57"/>
    </location>
</feature>
<dbReference type="OrthoDB" id="9806844at2"/>